<sequence>MLLISGCIANIDSPAEPVSPKGALFLKLITLESPQERLRKKT</sequence>
<dbReference type="EMBL" id="ABCB02000019">
    <property type="protein sequence ID" value="EDO60957.1"/>
    <property type="molecule type" value="Genomic_DNA"/>
</dbReference>
<dbReference type="Proteomes" id="UP000003490">
    <property type="component" value="Unassembled WGS sequence"/>
</dbReference>
<gene>
    <name evidence="1" type="ORF">CLOLEP_02569</name>
</gene>
<organism evidence="1 2">
    <name type="scientific">[Clostridium] leptum DSM 753</name>
    <dbReference type="NCBI Taxonomy" id="428125"/>
    <lineage>
        <taxon>Bacteria</taxon>
        <taxon>Bacillati</taxon>
        <taxon>Bacillota</taxon>
        <taxon>Clostridia</taxon>
        <taxon>Eubacteriales</taxon>
        <taxon>Oscillospiraceae</taxon>
        <taxon>Oscillospiraceae incertae sedis</taxon>
    </lineage>
</organism>
<comment type="caution">
    <text evidence="1">The sequence shown here is derived from an EMBL/GenBank/DDBJ whole genome shotgun (WGS) entry which is preliminary data.</text>
</comment>
<dbReference type="HOGENOM" id="CLU_3249557_0_0_9"/>
<name>A7VVF7_9FIRM</name>
<evidence type="ECO:0000313" key="2">
    <source>
        <dbReference type="Proteomes" id="UP000003490"/>
    </source>
</evidence>
<reference evidence="1 2" key="1">
    <citation type="submission" date="2007-08" db="EMBL/GenBank/DDBJ databases">
        <title>Draft genome sequence of Clostridium leptum (DSM 753).</title>
        <authorList>
            <person name="Sudarsanam P."/>
            <person name="Ley R."/>
            <person name="Guruge J."/>
            <person name="Turnbaugh P.J."/>
            <person name="Mahowald M."/>
            <person name="Liep D."/>
            <person name="Gordon J."/>
        </authorList>
    </citation>
    <scope>NUCLEOTIDE SEQUENCE [LARGE SCALE GENOMIC DNA]</scope>
    <source>
        <strain evidence="1 2">DSM 753</strain>
    </source>
</reference>
<reference evidence="1 2" key="2">
    <citation type="submission" date="2007-08" db="EMBL/GenBank/DDBJ databases">
        <authorList>
            <person name="Fulton L."/>
            <person name="Clifton S."/>
            <person name="Fulton B."/>
            <person name="Xu J."/>
            <person name="Minx P."/>
            <person name="Pepin K.H."/>
            <person name="Johnson M."/>
            <person name="Thiruvilangam P."/>
            <person name="Bhonagiri V."/>
            <person name="Nash W.E."/>
            <person name="Wang C."/>
            <person name="Mardis E.R."/>
            <person name="Wilson R.K."/>
        </authorList>
    </citation>
    <scope>NUCLEOTIDE SEQUENCE [LARGE SCALE GENOMIC DNA]</scope>
    <source>
        <strain evidence="1 2">DSM 753</strain>
    </source>
</reference>
<accession>A7VVF7</accession>
<protein>
    <submittedName>
        <fullName evidence="1">Uncharacterized protein</fullName>
    </submittedName>
</protein>
<proteinExistence type="predicted"/>
<evidence type="ECO:0000313" key="1">
    <source>
        <dbReference type="EMBL" id="EDO60957.1"/>
    </source>
</evidence>
<dbReference type="AlphaFoldDB" id="A7VVF7"/>